<evidence type="ECO:0000256" key="2">
    <source>
        <dbReference type="SAM" id="MobiDB-lite"/>
    </source>
</evidence>
<keyword evidence="3" id="KW-0808">Transferase</keyword>
<dbReference type="GO" id="GO:0008168">
    <property type="term" value="F:methyltransferase activity"/>
    <property type="evidence" value="ECO:0007669"/>
    <property type="project" value="UniProtKB-KW"/>
</dbReference>
<dbReference type="AlphaFoldDB" id="A0AAJ0EQZ6"/>
<dbReference type="GO" id="GO:0032259">
    <property type="term" value="P:methylation"/>
    <property type="evidence" value="ECO:0007669"/>
    <property type="project" value="UniProtKB-KW"/>
</dbReference>
<reference evidence="3" key="1">
    <citation type="submission" date="2021-06" db="EMBL/GenBank/DDBJ databases">
        <title>Comparative genomics, transcriptomics and evolutionary studies reveal genomic signatures of adaptation to plant cell wall in hemibiotrophic fungi.</title>
        <authorList>
            <consortium name="DOE Joint Genome Institute"/>
            <person name="Baroncelli R."/>
            <person name="Diaz J.F."/>
            <person name="Benocci T."/>
            <person name="Peng M."/>
            <person name="Battaglia E."/>
            <person name="Haridas S."/>
            <person name="Andreopoulos W."/>
            <person name="Labutti K."/>
            <person name="Pangilinan J."/>
            <person name="Floch G.L."/>
            <person name="Makela M.R."/>
            <person name="Henrissat B."/>
            <person name="Grigoriev I.V."/>
            <person name="Crouch J.A."/>
            <person name="De Vries R.P."/>
            <person name="Sukno S.A."/>
            <person name="Thon M.R."/>
        </authorList>
    </citation>
    <scope>NUCLEOTIDE SEQUENCE</scope>
    <source>
        <strain evidence="3">CBS 193.32</strain>
    </source>
</reference>
<dbReference type="SUPFAM" id="SSF53335">
    <property type="entry name" value="S-adenosyl-L-methionine-dependent methyltransferases"/>
    <property type="match status" value="1"/>
</dbReference>
<accession>A0AAJ0EQZ6</accession>
<feature type="region of interest" description="Disordered" evidence="2">
    <location>
        <begin position="1"/>
        <end position="63"/>
    </location>
</feature>
<sequence>MTEVFSGSRSSSPLVVDGPDGWQPGLLSSTSITQEMESAIPSETDRQDDGSDPGLDDDQCSTKSMTDDVLNYQYLDDRAYHSRSFRSIYWAPNDELQSEAMGLWYRCSGSSRLASVLITSQKILDVGTGTGAWAIEVGEAHPHALVIGTDLSPIQPQHVPPNVEFQIDDFNEPWTFKDNSLDYINMRFLTGSVRDWKFLVGEAYRCLKEDGILESSEPSFLIESDDGTVDQTSAWDQWHGVFEEYGAQIGQTFSVVQEGIQRQALEEAHFSDIRELDYKIPIGKWPRDPEHRWLGRCAQSAIEKDALGFLLRPCTSIGWSIERIENYIAGLEAEMVSGITHPWFGFKKVWGRKVPPSSVVQ</sequence>
<feature type="compositionally biased region" description="Polar residues" evidence="2">
    <location>
        <begin position="26"/>
        <end position="36"/>
    </location>
</feature>
<evidence type="ECO:0000256" key="1">
    <source>
        <dbReference type="ARBA" id="ARBA00038158"/>
    </source>
</evidence>
<comment type="similarity">
    <text evidence="1">Belongs to the methyltransferase superfamily. LaeA methyltransferase family.</text>
</comment>
<dbReference type="RefSeq" id="XP_060422833.1">
    <property type="nucleotide sequence ID" value="XM_060577792.1"/>
</dbReference>
<dbReference type="InterPro" id="IPR029063">
    <property type="entry name" value="SAM-dependent_MTases_sf"/>
</dbReference>
<keyword evidence="3" id="KW-0489">Methyltransferase</keyword>
<keyword evidence="4" id="KW-1185">Reference proteome</keyword>
<proteinExistence type="inferred from homology"/>
<dbReference type="PANTHER" id="PTHR43591">
    <property type="entry name" value="METHYLTRANSFERASE"/>
    <property type="match status" value="1"/>
</dbReference>
<evidence type="ECO:0000313" key="4">
    <source>
        <dbReference type="Proteomes" id="UP001224890"/>
    </source>
</evidence>
<name>A0AAJ0EQZ6_9PEZI</name>
<dbReference type="EMBL" id="JAHMHR010000079">
    <property type="protein sequence ID" value="KAK1658069.1"/>
    <property type="molecule type" value="Genomic_DNA"/>
</dbReference>
<dbReference type="GeneID" id="85462318"/>
<dbReference type="PANTHER" id="PTHR43591:SF10">
    <property type="entry name" value="ABC TRANSMEMBRANE TYPE-1 DOMAIN-CONTAINING PROTEIN-RELATED"/>
    <property type="match status" value="1"/>
</dbReference>
<evidence type="ECO:0000313" key="3">
    <source>
        <dbReference type="EMBL" id="KAK1658069.1"/>
    </source>
</evidence>
<comment type="caution">
    <text evidence="3">The sequence shown here is derived from an EMBL/GenBank/DDBJ whole genome shotgun (WGS) entry which is preliminary data.</text>
</comment>
<organism evidence="3 4">
    <name type="scientific">Colletotrichum godetiae</name>
    <dbReference type="NCBI Taxonomy" id="1209918"/>
    <lineage>
        <taxon>Eukaryota</taxon>
        <taxon>Fungi</taxon>
        <taxon>Dikarya</taxon>
        <taxon>Ascomycota</taxon>
        <taxon>Pezizomycotina</taxon>
        <taxon>Sordariomycetes</taxon>
        <taxon>Hypocreomycetidae</taxon>
        <taxon>Glomerellales</taxon>
        <taxon>Glomerellaceae</taxon>
        <taxon>Colletotrichum</taxon>
        <taxon>Colletotrichum acutatum species complex</taxon>
    </lineage>
</organism>
<dbReference type="Pfam" id="PF13489">
    <property type="entry name" value="Methyltransf_23"/>
    <property type="match status" value="1"/>
</dbReference>
<gene>
    <name evidence="3" type="ORF">BDP55DRAFT_698606</name>
</gene>
<feature type="compositionally biased region" description="Polar residues" evidence="2">
    <location>
        <begin position="1"/>
        <end position="13"/>
    </location>
</feature>
<feature type="compositionally biased region" description="Acidic residues" evidence="2">
    <location>
        <begin position="50"/>
        <end position="59"/>
    </location>
</feature>
<dbReference type="CDD" id="cd02440">
    <property type="entry name" value="AdoMet_MTases"/>
    <property type="match status" value="1"/>
</dbReference>
<dbReference type="Gene3D" id="3.40.50.150">
    <property type="entry name" value="Vaccinia Virus protein VP39"/>
    <property type="match status" value="1"/>
</dbReference>
<dbReference type="Proteomes" id="UP001224890">
    <property type="component" value="Unassembled WGS sequence"/>
</dbReference>
<protein>
    <submittedName>
        <fullName evidence="3">S-adenosyl-L-methionine-dependent methyltransferase</fullName>
    </submittedName>
</protein>